<proteinExistence type="predicted"/>
<reference evidence="2" key="1">
    <citation type="submission" date="2021-06" db="EMBL/GenBank/DDBJ databases">
        <title>Comparative genomics, transcriptomics and evolutionary studies reveal genomic signatures of adaptation to plant cell wall in hemibiotrophic fungi.</title>
        <authorList>
            <consortium name="DOE Joint Genome Institute"/>
            <person name="Baroncelli R."/>
            <person name="Diaz J.F."/>
            <person name="Benocci T."/>
            <person name="Peng M."/>
            <person name="Battaglia E."/>
            <person name="Haridas S."/>
            <person name="Andreopoulos W."/>
            <person name="Labutti K."/>
            <person name="Pangilinan J."/>
            <person name="Floch G.L."/>
            <person name="Makela M.R."/>
            <person name="Henrissat B."/>
            <person name="Grigoriev I.V."/>
            <person name="Crouch J.A."/>
            <person name="De Vries R.P."/>
            <person name="Sukno S.A."/>
            <person name="Thon M.R."/>
        </authorList>
    </citation>
    <scope>NUCLEOTIDE SEQUENCE</scope>
    <source>
        <strain evidence="2">CBS 125086</strain>
    </source>
</reference>
<evidence type="ECO:0000313" key="2">
    <source>
        <dbReference type="EMBL" id="KAK1596953.1"/>
    </source>
</evidence>
<evidence type="ECO:0000313" key="3">
    <source>
        <dbReference type="Proteomes" id="UP001230504"/>
    </source>
</evidence>
<keyword evidence="3" id="KW-1185">Reference proteome</keyword>
<sequence>MGHDNNYCELWYSGEDDNKEDANDEHIDFYLDDDSISVSERTRPLTYVSPKRSHDNSNSNSSSPQTASPPGPRKVYALPAIPPVSPLRFTELGFLADPAEYSHRFSGLVDGQCDAFPSEHSEMTAEKASERDPDGDLFGPAYRGSSGIAPYMGPDIRAVAPPRPARVPVRCFTHGVKKQNGCQRCEVVTFWEIGLKPGEHMGSPAPEPEQF</sequence>
<gene>
    <name evidence="2" type="ORF">LY79DRAFT_543263</name>
</gene>
<dbReference type="Proteomes" id="UP001230504">
    <property type="component" value="Unassembled WGS sequence"/>
</dbReference>
<comment type="caution">
    <text evidence="2">The sequence shown here is derived from an EMBL/GenBank/DDBJ whole genome shotgun (WGS) entry which is preliminary data.</text>
</comment>
<dbReference type="AlphaFoldDB" id="A0AAD8Q8L9"/>
<organism evidence="2 3">
    <name type="scientific">Colletotrichum navitas</name>
    <dbReference type="NCBI Taxonomy" id="681940"/>
    <lineage>
        <taxon>Eukaryota</taxon>
        <taxon>Fungi</taxon>
        <taxon>Dikarya</taxon>
        <taxon>Ascomycota</taxon>
        <taxon>Pezizomycotina</taxon>
        <taxon>Sordariomycetes</taxon>
        <taxon>Hypocreomycetidae</taxon>
        <taxon>Glomerellales</taxon>
        <taxon>Glomerellaceae</taxon>
        <taxon>Colletotrichum</taxon>
        <taxon>Colletotrichum graminicola species complex</taxon>
    </lineage>
</organism>
<evidence type="ECO:0000256" key="1">
    <source>
        <dbReference type="SAM" id="MobiDB-lite"/>
    </source>
</evidence>
<accession>A0AAD8Q8L9</accession>
<feature type="region of interest" description="Disordered" evidence="1">
    <location>
        <begin position="40"/>
        <end position="77"/>
    </location>
</feature>
<dbReference type="RefSeq" id="XP_060417790.1">
    <property type="nucleotide sequence ID" value="XM_060557033.1"/>
</dbReference>
<name>A0AAD8Q8L9_9PEZI</name>
<protein>
    <submittedName>
        <fullName evidence="2">Uncharacterized protein</fullName>
    </submittedName>
</protein>
<dbReference type="GeneID" id="85441273"/>
<dbReference type="EMBL" id="JAHLJV010000010">
    <property type="protein sequence ID" value="KAK1596953.1"/>
    <property type="molecule type" value="Genomic_DNA"/>
</dbReference>